<dbReference type="Proteomes" id="UP000307602">
    <property type="component" value="Unassembled WGS sequence"/>
</dbReference>
<reference evidence="11 12" key="1">
    <citation type="submission" date="2019-04" db="EMBL/GenBank/DDBJ databases">
        <authorList>
            <person name="Liu A."/>
        </authorList>
    </citation>
    <scope>NUCLEOTIDE SEQUENCE [LARGE SCALE GENOMIC DNA]</scope>
    <source>
        <strain evidence="11 12">RZ03</strain>
    </source>
</reference>
<evidence type="ECO:0000256" key="3">
    <source>
        <dbReference type="ARBA" id="ARBA00022449"/>
    </source>
</evidence>
<keyword evidence="3" id="KW-0050">Antiport</keyword>
<feature type="transmembrane region" description="Helical" evidence="10">
    <location>
        <begin position="153"/>
        <end position="171"/>
    </location>
</feature>
<dbReference type="AlphaFoldDB" id="A0A4S1E2P1"/>
<dbReference type="CDD" id="cd13139">
    <property type="entry name" value="MATE_like_14"/>
    <property type="match status" value="1"/>
</dbReference>
<sequence>MQSNKISLKQFFQYFKIAVTGKEQNFTSGSIRRAVFMLSIPMILEMLMESIFAIVDILYVSKVSVNAVATIGLTESVITLIYAVAIGLSMAATAIVARRVGEKDIKGASNAAVQVIFLGVFVAAIISVIGILYPKEILGLMGGEPDLIAEGYGYTQVLLGGNITIMLLFLINAIFRGAGDASVAMWTLILSNGLNIILDPMFIFGFGPIPAYGVEGAAIATTIGRGTAVIFQLAILFFGYSKIKIEIKDLVLRVEVMFNLIKVSLGGIGQFLIGTSSWVFLMRIMSEFGSEVLAGYTIAIRVMMFTLMPAWGMSNAAATLVGQNLGAQEPKRAELSVWKTGKYSAIFMGIVSIIYLVFAPQIIVLFNATPDVVKYGSLCLRVIAAGYIFYGYGMVVINAFNGAGDTKTPTYINFVCFWLLQLPFAYVMAITLDFGPSGVFWAITLAEILIAVVAIVWFKKGHWKTVKV</sequence>
<keyword evidence="7" id="KW-0406">Ion transport</keyword>
<evidence type="ECO:0000313" key="12">
    <source>
        <dbReference type="Proteomes" id="UP000307602"/>
    </source>
</evidence>
<dbReference type="GO" id="GO:0006811">
    <property type="term" value="P:monoatomic ion transport"/>
    <property type="evidence" value="ECO:0007669"/>
    <property type="project" value="UniProtKB-KW"/>
</dbReference>
<evidence type="ECO:0000256" key="1">
    <source>
        <dbReference type="ARBA" id="ARBA00004651"/>
    </source>
</evidence>
<evidence type="ECO:0000256" key="2">
    <source>
        <dbReference type="ARBA" id="ARBA00022448"/>
    </source>
</evidence>
<evidence type="ECO:0000256" key="8">
    <source>
        <dbReference type="ARBA" id="ARBA00023136"/>
    </source>
</evidence>
<feature type="transmembrane region" description="Helical" evidence="10">
    <location>
        <begin position="411"/>
        <end position="432"/>
    </location>
</feature>
<gene>
    <name evidence="11" type="ORF">EM932_01425</name>
</gene>
<dbReference type="GO" id="GO:0015297">
    <property type="term" value="F:antiporter activity"/>
    <property type="evidence" value="ECO:0007669"/>
    <property type="project" value="UniProtKB-KW"/>
</dbReference>
<evidence type="ECO:0000256" key="5">
    <source>
        <dbReference type="ARBA" id="ARBA00022692"/>
    </source>
</evidence>
<dbReference type="EMBL" id="SRSO01000001">
    <property type="protein sequence ID" value="TGV04809.1"/>
    <property type="molecule type" value="Genomic_DNA"/>
</dbReference>
<proteinExistence type="predicted"/>
<dbReference type="PANTHER" id="PTHR43298:SF2">
    <property type="entry name" value="FMN_FAD EXPORTER YEEO-RELATED"/>
    <property type="match status" value="1"/>
</dbReference>
<evidence type="ECO:0000256" key="4">
    <source>
        <dbReference type="ARBA" id="ARBA00022475"/>
    </source>
</evidence>
<evidence type="ECO:0000256" key="9">
    <source>
        <dbReference type="ARBA" id="ARBA00031636"/>
    </source>
</evidence>
<comment type="subcellular location">
    <subcellularLocation>
        <location evidence="1">Cell membrane</location>
        <topology evidence="1">Multi-pass membrane protein</topology>
    </subcellularLocation>
</comment>
<dbReference type="Pfam" id="PF01554">
    <property type="entry name" value="MatE"/>
    <property type="match status" value="2"/>
</dbReference>
<keyword evidence="12" id="KW-1185">Reference proteome</keyword>
<comment type="caution">
    <text evidence="11">The sequence shown here is derived from an EMBL/GenBank/DDBJ whole genome shotgun (WGS) entry which is preliminary data.</text>
</comment>
<feature type="transmembrane region" description="Helical" evidence="10">
    <location>
        <begin position="293"/>
        <end position="322"/>
    </location>
</feature>
<dbReference type="InterPro" id="IPR050222">
    <property type="entry name" value="MATE_MdtK"/>
</dbReference>
<dbReference type="GO" id="GO:0005886">
    <property type="term" value="C:plasma membrane"/>
    <property type="evidence" value="ECO:0007669"/>
    <property type="project" value="UniProtKB-SubCell"/>
</dbReference>
<dbReference type="PANTHER" id="PTHR43298">
    <property type="entry name" value="MULTIDRUG RESISTANCE PROTEIN NORM-RELATED"/>
    <property type="match status" value="1"/>
</dbReference>
<dbReference type="PIRSF" id="PIRSF006603">
    <property type="entry name" value="DinF"/>
    <property type="match status" value="1"/>
</dbReference>
<dbReference type="OrthoDB" id="9776324at2"/>
<keyword evidence="4" id="KW-1003">Cell membrane</keyword>
<protein>
    <recommendedName>
        <fullName evidence="9">Multidrug-efflux transporter</fullName>
    </recommendedName>
</protein>
<feature type="transmembrane region" description="Helical" evidence="10">
    <location>
        <begin position="438"/>
        <end position="458"/>
    </location>
</feature>
<dbReference type="RefSeq" id="WP_135874716.1">
    <property type="nucleotide sequence ID" value="NZ_SRSO01000001.1"/>
</dbReference>
<name>A0A4S1E2P1_9FLAO</name>
<keyword evidence="8 10" id="KW-0472">Membrane</keyword>
<evidence type="ECO:0000256" key="6">
    <source>
        <dbReference type="ARBA" id="ARBA00022989"/>
    </source>
</evidence>
<feature type="transmembrane region" description="Helical" evidence="10">
    <location>
        <begin position="34"/>
        <end position="60"/>
    </location>
</feature>
<feature type="transmembrane region" description="Helical" evidence="10">
    <location>
        <begin position="112"/>
        <end position="133"/>
    </location>
</feature>
<keyword evidence="5 10" id="KW-0812">Transmembrane</keyword>
<dbReference type="InterPro" id="IPR048279">
    <property type="entry name" value="MdtK-like"/>
</dbReference>
<evidence type="ECO:0000313" key="11">
    <source>
        <dbReference type="EMBL" id="TGV04809.1"/>
    </source>
</evidence>
<feature type="transmembrane region" description="Helical" evidence="10">
    <location>
        <begin position="218"/>
        <end position="240"/>
    </location>
</feature>
<accession>A0A4S1E2P1</accession>
<dbReference type="InterPro" id="IPR002528">
    <property type="entry name" value="MATE_fam"/>
</dbReference>
<keyword evidence="2" id="KW-0813">Transport</keyword>
<dbReference type="NCBIfam" id="TIGR00797">
    <property type="entry name" value="matE"/>
    <property type="match status" value="1"/>
</dbReference>
<feature type="transmembrane region" description="Helical" evidence="10">
    <location>
        <begin position="260"/>
        <end position="281"/>
    </location>
</feature>
<feature type="transmembrane region" description="Helical" evidence="10">
    <location>
        <begin position="183"/>
        <end position="206"/>
    </location>
</feature>
<dbReference type="GO" id="GO:0042910">
    <property type="term" value="F:xenobiotic transmembrane transporter activity"/>
    <property type="evidence" value="ECO:0007669"/>
    <property type="project" value="InterPro"/>
</dbReference>
<feature type="transmembrane region" description="Helical" evidence="10">
    <location>
        <begin position="343"/>
        <end position="363"/>
    </location>
</feature>
<feature type="transmembrane region" description="Helical" evidence="10">
    <location>
        <begin position="375"/>
        <end position="399"/>
    </location>
</feature>
<evidence type="ECO:0000256" key="7">
    <source>
        <dbReference type="ARBA" id="ARBA00023065"/>
    </source>
</evidence>
<evidence type="ECO:0000256" key="10">
    <source>
        <dbReference type="SAM" id="Phobius"/>
    </source>
</evidence>
<organism evidence="11 12">
    <name type="scientific">Flavivirga rizhaonensis</name>
    <dbReference type="NCBI Taxonomy" id="2559571"/>
    <lineage>
        <taxon>Bacteria</taxon>
        <taxon>Pseudomonadati</taxon>
        <taxon>Bacteroidota</taxon>
        <taxon>Flavobacteriia</taxon>
        <taxon>Flavobacteriales</taxon>
        <taxon>Flavobacteriaceae</taxon>
        <taxon>Flavivirga</taxon>
    </lineage>
</organism>
<keyword evidence="6 10" id="KW-1133">Transmembrane helix</keyword>